<organism evidence="3 4">
    <name type="scientific">Chlamydomonas reinhardtii</name>
    <name type="common">Chlamydomonas smithii</name>
    <dbReference type="NCBI Taxonomy" id="3055"/>
    <lineage>
        <taxon>Eukaryota</taxon>
        <taxon>Viridiplantae</taxon>
        <taxon>Chlorophyta</taxon>
        <taxon>core chlorophytes</taxon>
        <taxon>Chlorophyceae</taxon>
        <taxon>CS clade</taxon>
        <taxon>Chlamydomonadales</taxon>
        <taxon>Chlamydomonadaceae</taxon>
        <taxon>Chlamydomonas</taxon>
    </lineage>
</organism>
<evidence type="ECO:0000313" key="3">
    <source>
        <dbReference type="EMBL" id="PNW80578.1"/>
    </source>
</evidence>
<gene>
    <name evidence="3" type="ORF">CHLRE_07g323500v5</name>
</gene>
<dbReference type="OMA" id="LHTATME"/>
<dbReference type="InterPro" id="IPR011989">
    <property type="entry name" value="ARM-like"/>
</dbReference>
<dbReference type="KEGG" id="cre:CHLRE_07g323500v5"/>
<dbReference type="PANTHER" id="PTHR19316:SF32">
    <property type="entry name" value="ARM REPEAT SUPERFAMILY PROTEIN"/>
    <property type="match status" value="1"/>
</dbReference>
<dbReference type="GO" id="GO:0000774">
    <property type="term" value="F:adenyl-nucleotide exchange factor activity"/>
    <property type="evidence" value="ECO:0000318"/>
    <property type="project" value="GO_Central"/>
</dbReference>
<dbReference type="RefSeq" id="XP_042922573.1">
    <property type="nucleotide sequence ID" value="XM_043064005.1"/>
</dbReference>
<dbReference type="InterPro" id="IPR050693">
    <property type="entry name" value="Hsp70_NEF-Inhibitors"/>
</dbReference>
<dbReference type="GeneID" id="5726420"/>
<dbReference type="PANTHER" id="PTHR19316">
    <property type="entry name" value="PROTEIN FOLDING REGULATOR"/>
    <property type="match status" value="1"/>
</dbReference>
<feature type="domain" description="Nucleotide exchange factor Fes1" evidence="2">
    <location>
        <begin position="1"/>
        <end position="94"/>
    </location>
</feature>
<dbReference type="EMBL" id="CM008968">
    <property type="protein sequence ID" value="PNW80578.1"/>
    <property type="molecule type" value="Genomic_DNA"/>
</dbReference>
<dbReference type="STRING" id="3055.A0A2K3DJ71"/>
<keyword evidence="4" id="KW-1185">Reference proteome</keyword>
<protein>
    <recommendedName>
        <fullName evidence="2">Nucleotide exchange factor Fes1 domain-containing protein</fullName>
    </recommendedName>
</protein>
<dbReference type="InterPro" id="IPR016024">
    <property type="entry name" value="ARM-type_fold"/>
</dbReference>
<reference evidence="3 4" key="1">
    <citation type="journal article" date="2007" name="Science">
        <title>The Chlamydomonas genome reveals the evolution of key animal and plant functions.</title>
        <authorList>
            <person name="Merchant S.S."/>
            <person name="Prochnik S.E."/>
            <person name="Vallon O."/>
            <person name="Harris E.H."/>
            <person name="Karpowicz S.J."/>
            <person name="Witman G.B."/>
            <person name="Terry A."/>
            <person name="Salamov A."/>
            <person name="Fritz-Laylin L.K."/>
            <person name="Marechal-Drouard L."/>
            <person name="Marshall W.F."/>
            <person name="Qu L.H."/>
            <person name="Nelson D.R."/>
            <person name="Sanderfoot A.A."/>
            <person name="Spalding M.H."/>
            <person name="Kapitonov V.V."/>
            <person name="Ren Q."/>
            <person name="Ferris P."/>
            <person name="Lindquist E."/>
            <person name="Shapiro H."/>
            <person name="Lucas S.M."/>
            <person name="Grimwood J."/>
            <person name="Schmutz J."/>
            <person name="Cardol P."/>
            <person name="Cerutti H."/>
            <person name="Chanfreau G."/>
            <person name="Chen C.L."/>
            <person name="Cognat V."/>
            <person name="Croft M.T."/>
            <person name="Dent R."/>
            <person name="Dutcher S."/>
            <person name="Fernandez E."/>
            <person name="Fukuzawa H."/>
            <person name="Gonzalez-Ballester D."/>
            <person name="Gonzalez-Halphen D."/>
            <person name="Hallmann A."/>
            <person name="Hanikenne M."/>
            <person name="Hippler M."/>
            <person name="Inwood W."/>
            <person name="Jabbari K."/>
            <person name="Kalanon M."/>
            <person name="Kuras R."/>
            <person name="Lefebvre P.A."/>
            <person name="Lemaire S.D."/>
            <person name="Lobanov A.V."/>
            <person name="Lohr M."/>
            <person name="Manuell A."/>
            <person name="Meier I."/>
            <person name="Mets L."/>
            <person name="Mittag M."/>
            <person name="Mittelmeier T."/>
            <person name="Moroney J.V."/>
            <person name="Moseley J."/>
            <person name="Napoli C."/>
            <person name="Nedelcu A.M."/>
            <person name="Niyogi K."/>
            <person name="Novoselov S.V."/>
            <person name="Paulsen I.T."/>
            <person name="Pazour G."/>
            <person name="Purton S."/>
            <person name="Ral J.P."/>
            <person name="Riano-Pachon D.M."/>
            <person name="Riekhof W."/>
            <person name="Rymarquis L."/>
            <person name="Schroda M."/>
            <person name="Stern D."/>
            <person name="Umen J."/>
            <person name="Willows R."/>
            <person name="Wilson N."/>
            <person name="Zimmer S.L."/>
            <person name="Allmer J."/>
            <person name="Balk J."/>
            <person name="Bisova K."/>
            <person name="Chen C.J."/>
            <person name="Elias M."/>
            <person name="Gendler K."/>
            <person name="Hauser C."/>
            <person name="Lamb M.R."/>
            <person name="Ledford H."/>
            <person name="Long J.C."/>
            <person name="Minagawa J."/>
            <person name="Page M.D."/>
            <person name="Pan J."/>
            <person name="Pootakham W."/>
            <person name="Roje S."/>
            <person name="Rose A."/>
            <person name="Stahlberg E."/>
            <person name="Terauchi A.M."/>
            <person name="Yang P."/>
            <person name="Ball S."/>
            <person name="Bowler C."/>
            <person name="Dieckmann C.L."/>
            <person name="Gladyshev V.N."/>
            <person name="Green P."/>
            <person name="Jorgensen R."/>
            <person name="Mayfield S."/>
            <person name="Mueller-Roeber B."/>
            <person name="Rajamani S."/>
            <person name="Sayre R.T."/>
            <person name="Brokstein P."/>
            <person name="Dubchak I."/>
            <person name="Goodstein D."/>
            <person name="Hornick L."/>
            <person name="Huang Y.W."/>
            <person name="Jhaveri J."/>
            <person name="Luo Y."/>
            <person name="Martinez D."/>
            <person name="Ngau W.C."/>
            <person name="Otillar B."/>
            <person name="Poliakov A."/>
            <person name="Porter A."/>
            <person name="Szajkowski L."/>
            <person name="Werner G."/>
            <person name="Zhou K."/>
            <person name="Grigoriev I.V."/>
            <person name="Rokhsar D.S."/>
            <person name="Grossman A.R."/>
        </authorList>
    </citation>
    <scope>NUCLEOTIDE SEQUENCE [LARGE SCALE GENOMIC DNA]</scope>
    <source>
        <strain evidence="4">CC-503</strain>
    </source>
</reference>
<evidence type="ECO:0000259" key="2">
    <source>
        <dbReference type="Pfam" id="PF08609"/>
    </source>
</evidence>
<dbReference type="SUPFAM" id="SSF48371">
    <property type="entry name" value="ARM repeat"/>
    <property type="match status" value="1"/>
</dbReference>
<dbReference type="GO" id="GO:0005783">
    <property type="term" value="C:endoplasmic reticulum"/>
    <property type="evidence" value="ECO:0000318"/>
    <property type="project" value="GO_Central"/>
</dbReference>
<dbReference type="Gramene" id="PNW80578">
    <property type="protein sequence ID" value="PNW80578"/>
    <property type="gene ID" value="CHLRE_07g323500v5"/>
</dbReference>
<feature type="compositionally biased region" description="Low complexity" evidence="1">
    <location>
        <begin position="483"/>
        <end position="501"/>
    </location>
</feature>
<evidence type="ECO:0000256" key="1">
    <source>
        <dbReference type="SAM" id="MobiDB-lite"/>
    </source>
</evidence>
<dbReference type="AlphaFoldDB" id="A0A2K3DJ71"/>
<dbReference type="InterPro" id="IPR013918">
    <property type="entry name" value="Nucleotide_exch_fac_Fes1"/>
</dbReference>
<dbReference type="InParanoid" id="A0A2K3DJ71"/>
<name>A0A2K3DJ71_CHLRE</name>
<feature type="region of interest" description="Disordered" evidence="1">
    <location>
        <begin position="454"/>
        <end position="507"/>
    </location>
</feature>
<dbReference type="ExpressionAtlas" id="A0A2K3DJ71">
    <property type="expression patterns" value="baseline and differential"/>
</dbReference>
<dbReference type="Pfam" id="PF08609">
    <property type="entry name" value="Fes1"/>
    <property type="match status" value="1"/>
</dbReference>
<proteinExistence type="predicted"/>
<dbReference type="OrthoDB" id="551776at2759"/>
<sequence>MEDLLHWAISHSDPAKLAAAAEEAQRVQVVKDLKEQRRRVKELLDHVRSQPTEADMMREGIDILRRAGASDTELLAALQALQVLVEPIDNANDLHPLGGLSPVVAQLARLAEAPALATAAAHVIGTAASNNPTFQRALLSQHPEVVGTLLQVSAAPDHECSVKGLYALAAMVRNLREARAAFVEAGGFGTLEALLRGEAVSPRVKRKSLSLFMDLVDTQPAAAAAAAEAGAAAGAAGGAGGGGDVEAGAAADGGEGLEGAGGGKQEVIRRLQREADQRQQQQHGDAHEDAHAGYGPQALAAAAISTGLPEAVVALLAQPDPDMQEKALLVLQRLAGDGVARQVLRANGADEALVQLRAQLRADAPGPGDEADPYHDYLTDLAAQVAAAMAAPGPQAPAGSGGGAAATAAGAGAGAAAAAGRSGAAGAAEAGKGGSGIGRGGLKGEVEGVEVQQPVLALGGPSRVGPRLAGAVGGEGERGTAKGGSCSVGDGDAGDSDTGSGQCSASR</sequence>
<accession>A0A2K3DJ71</accession>
<dbReference type="Proteomes" id="UP000006906">
    <property type="component" value="Chromosome 7"/>
</dbReference>
<dbReference type="Gene3D" id="1.25.10.10">
    <property type="entry name" value="Leucine-rich Repeat Variant"/>
    <property type="match status" value="2"/>
</dbReference>
<evidence type="ECO:0000313" key="4">
    <source>
        <dbReference type="Proteomes" id="UP000006906"/>
    </source>
</evidence>